<dbReference type="Proteomes" id="UP001275932">
    <property type="component" value="Unassembled WGS sequence"/>
</dbReference>
<organism evidence="2 3">
    <name type="scientific">Intestinicryptomonas porci</name>
    <dbReference type="NCBI Taxonomy" id="2926320"/>
    <lineage>
        <taxon>Bacteria</taxon>
        <taxon>Pseudomonadati</taxon>
        <taxon>Verrucomicrobiota</taxon>
        <taxon>Opitutia</taxon>
        <taxon>Opitutales</taxon>
        <taxon>Intestinicryptomonaceae</taxon>
        <taxon>Intestinicryptomonas</taxon>
    </lineage>
</organism>
<evidence type="ECO:0000313" key="2">
    <source>
        <dbReference type="EMBL" id="MDX8414801.1"/>
    </source>
</evidence>
<comment type="caution">
    <text evidence="2">The sequence shown here is derived from an EMBL/GenBank/DDBJ whole genome shotgun (WGS) entry which is preliminary data.</text>
</comment>
<keyword evidence="1" id="KW-0175">Coiled coil</keyword>
<gene>
    <name evidence="2" type="ORF">MOX91_01190</name>
</gene>
<reference evidence="2 3" key="1">
    <citation type="submission" date="2022-03" db="EMBL/GenBank/DDBJ databases">
        <title>Novel taxa within the pig intestine.</title>
        <authorList>
            <person name="Wylensek D."/>
            <person name="Bishof K."/>
            <person name="Afrizal A."/>
            <person name="Clavel T."/>
        </authorList>
    </citation>
    <scope>NUCLEOTIDE SEQUENCE [LARGE SCALE GENOMIC DNA]</scope>
    <source>
        <strain evidence="2 3">CLA-KB-P66</strain>
    </source>
</reference>
<dbReference type="RefSeq" id="WP_370396248.1">
    <property type="nucleotide sequence ID" value="NZ_JALBUT010000001.1"/>
</dbReference>
<dbReference type="EMBL" id="JALBUT010000001">
    <property type="protein sequence ID" value="MDX8414801.1"/>
    <property type="molecule type" value="Genomic_DNA"/>
</dbReference>
<evidence type="ECO:0000313" key="3">
    <source>
        <dbReference type="Proteomes" id="UP001275932"/>
    </source>
</evidence>
<proteinExistence type="predicted"/>
<accession>A0ABU4WE21</accession>
<keyword evidence="3" id="KW-1185">Reference proteome</keyword>
<evidence type="ECO:0000256" key="1">
    <source>
        <dbReference type="SAM" id="Coils"/>
    </source>
</evidence>
<protein>
    <submittedName>
        <fullName evidence="2">Uncharacterized protein</fullName>
    </submittedName>
</protein>
<sequence>MTIQFLILRIQSILDGKANASDAQLRAIASEYMRICQNAERKLLHCASLIRAGRDYAAFQVAETQPMLLETLNELIFSRLEDWRNFCSIHSLPCPSPFDENQISLVKSLYTREISQNHPLYRDYRRAMRMHNYEEALSIISTIVKVNGSNSEAKNELEKLSRRIATQKFEVAKAALARGDLQSAIKTASDIREYADDIFSNDEDWKNLSSKIDDYEKQNAIKRISEIFEALRSSEIADDYRKILEFAAETDVLTSKFEIELNAADQDYLRAQTKRALFMQDEANAAEAKAQALLDIASEIEHPSDMPPKQSLEKILKLKKAAGNSIEPEMAKRLSKTISVLRFKITISLLKKAGLATVVICLAVATFFEIQKRERLNTQYRSVANAISAIQNMQNTRGAVQSLESLKKTFPQTCALTEFSDKIETIENTLALKTAYLKKFEHFKNAAEKFDKKSDDPANWLEMQNELSAADSQANTLDGAEYSAVKMEISSFANAFSNAISAKRAANAAKLNALIDLIQRETALANVHDSENIQHIKNAKDALQKARALAENPSIIFAISPERAEKLQEVAQELEDKANLAENFGKSLALIKSASSAEEYFEALKELSQSPAISPKDAGSIEKILAAKDAVLFEVYGGIIDKNTAEEAPEKFSAPSINFYDFPEIAKIHKATSNGKTYYMIDKPEERNRVWNGGGEVIQKANIVSDSSGKAKETAFSKITFKNRRPNGYILEGIKLAKEAEIAEKTAEISDKKSLSQALVFAANSDANPIFKAWLEKRILDAFRQSPIKSGFAFSKTLQKRAKKIDAVAAELTPYSWIFETDSRANFVKSELYGEELKDPMPEAYSTKEEAQKSLENPMKIVGFGDFEGNIASSENLSGKKLYGITITGDFGELSQIKKPAKLTPIFVHQEK</sequence>
<name>A0ABU4WE21_9BACT</name>
<feature type="coiled-coil region" evidence="1">
    <location>
        <begin position="143"/>
        <end position="170"/>
    </location>
</feature>